<evidence type="ECO:0000259" key="1">
    <source>
        <dbReference type="Pfam" id="PF01261"/>
    </source>
</evidence>
<evidence type="ECO:0000313" key="2">
    <source>
        <dbReference type="EMBL" id="MFD2694343.1"/>
    </source>
</evidence>
<dbReference type="SUPFAM" id="SSF51658">
    <property type="entry name" value="Xylose isomerase-like"/>
    <property type="match status" value="1"/>
</dbReference>
<gene>
    <name evidence="2" type="ORF">ACFSUE_12000</name>
</gene>
<dbReference type="InterPro" id="IPR013022">
    <property type="entry name" value="Xyl_isomerase-like_TIM-brl"/>
</dbReference>
<dbReference type="EMBL" id="JBHUMQ010000026">
    <property type="protein sequence ID" value="MFD2694343.1"/>
    <property type="molecule type" value="Genomic_DNA"/>
</dbReference>
<dbReference type="Pfam" id="PF01261">
    <property type="entry name" value="AP_endonuc_2"/>
    <property type="match status" value="1"/>
</dbReference>
<reference evidence="3" key="1">
    <citation type="journal article" date="2019" name="Int. J. Syst. Evol. Microbiol.">
        <title>The Global Catalogue of Microorganisms (GCM) 10K type strain sequencing project: providing services to taxonomists for standard genome sequencing and annotation.</title>
        <authorList>
            <consortium name="The Broad Institute Genomics Platform"/>
            <consortium name="The Broad Institute Genome Sequencing Center for Infectious Disease"/>
            <person name="Wu L."/>
            <person name="Ma J."/>
        </authorList>
    </citation>
    <scope>NUCLEOTIDE SEQUENCE [LARGE SCALE GENOMIC DNA]</scope>
    <source>
        <strain evidence="3">TISTR 2466</strain>
    </source>
</reference>
<keyword evidence="3" id="KW-1185">Reference proteome</keyword>
<dbReference type="InterPro" id="IPR050312">
    <property type="entry name" value="IolE/XylAMocC-like"/>
</dbReference>
<dbReference type="Proteomes" id="UP001597399">
    <property type="component" value="Unassembled WGS sequence"/>
</dbReference>
<organism evidence="2 3">
    <name type="scientific">Sporolactobacillus shoreicorticis</name>
    <dbReference type="NCBI Taxonomy" id="1923877"/>
    <lineage>
        <taxon>Bacteria</taxon>
        <taxon>Bacillati</taxon>
        <taxon>Bacillota</taxon>
        <taxon>Bacilli</taxon>
        <taxon>Bacillales</taxon>
        <taxon>Sporolactobacillaceae</taxon>
        <taxon>Sporolactobacillus</taxon>
    </lineage>
</organism>
<dbReference type="RefSeq" id="WP_253057888.1">
    <property type="nucleotide sequence ID" value="NZ_JAMXWM010000001.1"/>
</dbReference>
<dbReference type="GO" id="GO:0016853">
    <property type="term" value="F:isomerase activity"/>
    <property type="evidence" value="ECO:0007669"/>
    <property type="project" value="UniProtKB-KW"/>
</dbReference>
<protein>
    <submittedName>
        <fullName evidence="2">Sugar phosphate isomerase/epimerase family protein</fullName>
    </submittedName>
</protein>
<feature type="domain" description="Xylose isomerase-like TIM barrel" evidence="1">
    <location>
        <begin position="17"/>
        <end position="251"/>
    </location>
</feature>
<sequence length="254" mass="28608">MFLSSTLCWSDEVDEVIRLANQLGFSGVEVWAEHIWQRGTDESLIVKASLHDKQKLTLHAASWDLNLCALNKHVRQQSINEIERSMSLASRIGASNVTVHPGRQTLPELSDLHSKWLIDSFCYLAERAEQLGVTLSIELMEHIPKEFITTPEIINGLLNELSPRVMTTFDIAHVPLDEDVLTYFKRINRVSKIHFSDSIAGRCHVPLGKGNLPLRSILSVLKNVDVPVVLEGFDVSSSHEILHADLDFLTQIKK</sequence>
<dbReference type="InterPro" id="IPR036237">
    <property type="entry name" value="Xyl_isomerase-like_sf"/>
</dbReference>
<accession>A0ABW5S4J5</accession>
<name>A0ABW5S4J5_9BACL</name>
<dbReference type="PANTHER" id="PTHR12110:SF53">
    <property type="entry name" value="BLR5974 PROTEIN"/>
    <property type="match status" value="1"/>
</dbReference>
<dbReference type="PANTHER" id="PTHR12110">
    <property type="entry name" value="HYDROXYPYRUVATE ISOMERASE"/>
    <property type="match status" value="1"/>
</dbReference>
<keyword evidence="2" id="KW-0413">Isomerase</keyword>
<proteinExistence type="predicted"/>
<comment type="caution">
    <text evidence="2">The sequence shown here is derived from an EMBL/GenBank/DDBJ whole genome shotgun (WGS) entry which is preliminary data.</text>
</comment>
<evidence type="ECO:0000313" key="3">
    <source>
        <dbReference type="Proteomes" id="UP001597399"/>
    </source>
</evidence>
<dbReference type="Gene3D" id="3.20.20.150">
    <property type="entry name" value="Divalent-metal-dependent TIM barrel enzymes"/>
    <property type="match status" value="1"/>
</dbReference>